<dbReference type="SMART" id="SM00079">
    <property type="entry name" value="PBPe"/>
    <property type="match status" value="4"/>
</dbReference>
<comment type="subcellular location">
    <subcellularLocation>
        <location evidence="1">Membrane</location>
        <topology evidence="1">Multi-pass membrane protein</topology>
    </subcellularLocation>
</comment>
<dbReference type="InterPro" id="IPR019594">
    <property type="entry name" value="Glu/Gly-bd"/>
</dbReference>
<feature type="transmembrane region" description="Helical" evidence="13">
    <location>
        <begin position="2888"/>
        <end position="2909"/>
    </location>
</feature>
<dbReference type="InterPro" id="IPR015683">
    <property type="entry name" value="Ionotropic_Glu_rcpt"/>
</dbReference>
<keyword evidence="3 13" id="KW-0812">Transmembrane</keyword>
<keyword evidence="2" id="KW-0813">Transport</keyword>
<keyword evidence="5" id="KW-0406">Ion transport</keyword>
<keyword evidence="11" id="KW-0175">Coiled coil</keyword>
<feature type="region of interest" description="Disordered" evidence="12">
    <location>
        <begin position="440"/>
        <end position="473"/>
    </location>
</feature>
<evidence type="ECO:0000256" key="1">
    <source>
        <dbReference type="ARBA" id="ARBA00004141"/>
    </source>
</evidence>
<feature type="transmembrane region" description="Helical" evidence="13">
    <location>
        <begin position="1316"/>
        <end position="1335"/>
    </location>
</feature>
<evidence type="ECO:0000256" key="6">
    <source>
        <dbReference type="ARBA" id="ARBA00023136"/>
    </source>
</evidence>
<keyword evidence="8" id="KW-0325">Glycoprotein</keyword>
<dbReference type="InterPro" id="IPR028082">
    <property type="entry name" value="Peripla_BP_I"/>
</dbReference>
<evidence type="ECO:0000259" key="14">
    <source>
        <dbReference type="SMART" id="SM00079"/>
    </source>
</evidence>
<evidence type="ECO:0000256" key="8">
    <source>
        <dbReference type="ARBA" id="ARBA00023180"/>
    </source>
</evidence>
<evidence type="ECO:0000313" key="15">
    <source>
        <dbReference type="EMBL" id="KAH0939939.1"/>
    </source>
</evidence>
<evidence type="ECO:0000256" key="10">
    <source>
        <dbReference type="ARBA" id="ARBA00023303"/>
    </source>
</evidence>
<keyword evidence="16" id="KW-1185">Reference proteome</keyword>
<accession>A0ABQ8EEA5</accession>
<evidence type="ECO:0000256" key="5">
    <source>
        <dbReference type="ARBA" id="ARBA00023065"/>
    </source>
</evidence>
<dbReference type="Pfam" id="PF01094">
    <property type="entry name" value="ANF_receptor"/>
    <property type="match status" value="4"/>
</dbReference>
<keyword evidence="7" id="KW-0675">Receptor</keyword>
<dbReference type="InterPro" id="IPR012474">
    <property type="entry name" value="Frigida"/>
</dbReference>
<feature type="transmembrane region" description="Helical" evidence="13">
    <location>
        <begin position="2183"/>
        <end position="2204"/>
    </location>
</feature>
<dbReference type="Gene3D" id="3.40.50.2300">
    <property type="match status" value="8"/>
</dbReference>
<evidence type="ECO:0000256" key="3">
    <source>
        <dbReference type="ARBA" id="ARBA00022692"/>
    </source>
</evidence>
<dbReference type="PANTHER" id="PTHR18966">
    <property type="entry name" value="IONOTROPIC GLUTAMATE RECEPTOR"/>
    <property type="match status" value="1"/>
</dbReference>
<feature type="domain" description="Ionotropic glutamate receptor C-terminal" evidence="14">
    <location>
        <begin position="1833"/>
        <end position="2163"/>
    </location>
</feature>
<evidence type="ECO:0000256" key="13">
    <source>
        <dbReference type="SAM" id="Phobius"/>
    </source>
</evidence>
<dbReference type="Pfam" id="PF10613">
    <property type="entry name" value="Lig_chan-Glu_bd"/>
    <property type="match status" value="1"/>
</dbReference>
<dbReference type="Pfam" id="PF00060">
    <property type="entry name" value="Lig_chan"/>
    <property type="match status" value="1"/>
</dbReference>
<dbReference type="Pfam" id="PF00497">
    <property type="entry name" value="SBP_bac_3"/>
    <property type="match status" value="3"/>
</dbReference>
<proteinExistence type="predicted"/>
<feature type="transmembrane region" description="Helical" evidence="13">
    <location>
        <begin position="1288"/>
        <end position="1309"/>
    </location>
</feature>
<feature type="coiled-coil region" evidence="11">
    <location>
        <begin position="26"/>
        <end position="110"/>
    </location>
</feature>
<keyword evidence="9" id="KW-1071">Ligand-gated ion channel</keyword>
<feature type="transmembrane region" description="Helical" evidence="13">
    <location>
        <begin position="2809"/>
        <end position="2827"/>
    </location>
</feature>
<keyword evidence="10" id="KW-0407">Ion channel</keyword>
<keyword evidence="6 13" id="KW-0472">Membrane</keyword>
<feature type="transmembrane region" description="Helical" evidence="13">
    <location>
        <begin position="3803"/>
        <end position="3824"/>
    </location>
</feature>
<dbReference type="Pfam" id="PF07899">
    <property type="entry name" value="Frigida"/>
    <property type="match status" value="1"/>
</dbReference>
<evidence type="ECO:0000256" key="4">
    <source>
        <dbReference type="ARBA" id="ARBA00022989"/>
    </source>
</evidence>
<dbReference type="CDD" id="cd19990">
    <property type="entry name" value="PBP1_GABAb_receptor_plant"/>
    <property type="match status" value="4"/>
</dbReference>
<feature type="transmembrane region" description="Helical" evidence="13">
    <location>
        <begin position="2014"/>
        <end position="2032"/>
    </location>
</feature>
<dbReference type="InterPro" id="IPR044440">
    <property type="entry name" value="GABAb_receptor_plant_PBP1"/>
</dbReference>
<dbReference type="Gene3D" id="1.10.287.70">
    <property type="match status" value="2"/>
</dbReference>
<dbReference type="Proteomes" id="UP000824890">
    <property type="component" value="Unassembled WGS sequence"/>
</dbReference>
<dbReference type="EMBL" id="JAGKQM010000002">
    <property type="protein sequence ID" value="KAH0939939.1"/>
    <property type="molecule type" value="Genomic_DNA"/>
</dbReference>
<evidence type="ECO:0000256" key="7">
    <source>
        <dbReference type="ARBA" id="ARBA00023170"/>
    </source>
</evidence>
<evidence type="ECO:0000313" key="16">
    <source>
        <dbReference type="Proteomes" id="UP000824890"/>
    </source>
</evidence>
<gene>
    <name evidence="15" type="ORF">HID58_007400</name>
</gene>
<keyword evidence="4 13" id="KW-1133">Transmembrane helix</keyword>
<evidence type="ECO:0000256" key="9">
    <source>
        <dbReference type="ARBA" id="ARBA00023286"/>
    </source>
</evidence>
<sequence>MGHAFYFTLCSSSFMMEDTRSVASLMDSTSSKIQQLQKAFAELESQCAVTFNLKWNELEEHFHGLERSLKRRFHELEDQEKEYETKTRKAQELLEKKKAAVEAKEKASLERLQKKRDAAVFAINTALDKYNNNNAPNISAKAFAAEDENLDGTVQDAEISPVKAYPELVKLCEDMDSAGLHKFVSDNRKNLALLKEEIPVALKAAANPASLVLDSLEGFYPTTTDGKKDANLLGMRRTCIMLMECLSVLLSGLDSNSLVAVLSEDVKDRAKGVAEGWSPLLETIDMDAGNGNSLEAHAFLQLLATFGIVSEFEEDGILKLIPMVSRRRQAAELCRSLGLSEKMPGVIEVLVDSGKQIDAVNLAFAFGLTEKFPPVELLKCYLTETSRSSSQGNASPADDFNERELTGLKAVIKCVEEHNLEEQYPVEPLHKRILQLEKTKAEKKRATEPTKPQTKRPRGPQPRVTDNNNKTGYGRVIPERYPQYLYDNRQFLSGPIMAAQAPPPQTYTFSPAAAHGNFYGNCYQYQAPPYFHYLGSKTELWFHFLLFCFSLSVLTVLHGLKTTTEVSGTEQKWVRVGLVLDLGSVEGKIVGSSVSLALSDFYTVNSNYRTRIILSVRNSHGEPILALASGVKAIIGGNSLLETKLLAEIGEKARIPVISLNSPVSLSLSKYSHLIQATYDSSSEAKGITAFIHEFDWKSVALVHEDEDDWRESMQLLVDHFHENGVHIRSKVGFTVSSTEEVMMDRLRKLKDLRTTVFVVHLSELIATHLFPCAEKLGMMSEGFAWILTVKSMNSFNQNLDDFSKQAMEGVVGFRSYIPMSKKLHNFTSKWRKSLPVEEDAGSEIARLSIPGVWAHDVAWALARAAEFTRMSNVSSTLLEAITECRFKGLSGDFRIKNKKLLSNKFEIVNLIGSGERRVGLWNSNGSFSNKLETIFWPGGTIQNPQGLQLGESKRKTLRVLVTSSNRFPKLVNATTDPRTKKITADGFCIQVFNASIRRFNYDVEYTLWTGGPNYDNLAYTLSTQKDKYDAAVGDITITSNRSNYVDFTIPFTELGLGMVAPKQSSMWVFFQPLTLDLWMTSAAFFVLTGTIVWLIERPENTEFQGSWSQQIGVMLWGEAKTQLIKICSHRLVLILTTSYTATLTSMMTVQQIRFNTNKDFVGHLSGSLIANETLKAMNTKGLNTSEDYAKALLNNTVAFIIDELPYLSVLLGENPGRFLMIKPQVTTNGFGFMFQKGDELVHNVSKEISELRTKGRLNEMAKTWFENRFPYTIDDTPDPIDLYRFRGLFMITGGSSALALAVVLIIWLRDTWGDLMNSISIFLAGGFIHFRILFARTVSPSPVDEPIGENAMQMAQHSSSLAAVFSQNVKDRAKGVAEEWNPLLATLDMNAGNGLGFKTKLWFHFFLFCLSSSPITVLCRAKTTTLMKSPCPSKNELGFGLGTIVETSVSLALSDFYAVNSDYKTRVSLSVRNSQGEPLLALASAVELLQTVGVEAIIGGDSLQETKLLAEIGEKAKVPVISLNSPVSLSLRKYSHLIQATHDTFSEAKGITAFIHEFDWKSVALVYDEDEDGWRESMQLMVDHFHENGVHIQSKVGFTVSSTEEVMMDRLRKLKDLGTTVFVVHLSELVATHLFPCAEKLGMMSEGFAWILTAKTMNSFHGNNGDEYAKEAMEGVVGFKTYIPMSKELQNFTSRWRQSLPVEEAIGSEITRLSIFGIWAHDVAWALARAAEVTRMPDASSTLLEAITQCSFKGLSGNFQIKDKNFLSDKFEIVNLIGSGERRVGFWSSNGSFSSRRHLSSFTDNKLDTIIWPGVSSQSPKGHKLGESKRKTLRVLVTSSNRFPKLVSWRTDPVTKKIIADGFCIQVFNASIRRFNYDVEYTLWTGGPNYDDLAYTLSSQKDKYDMAVGDITITSNRSSYVDFTIPFTELGLGMVAPKQSGMWVFFQPLTPDLWMTSAAFFVLTGIIVWLIEKPENKEFQGSWSQQIGVMLWFGFSTLVYAHREKLKHNLSRFVVTVWVFAVLILTTSYTATLTSMMTVQQIRFNSNKDFIGHLSGSLIANASLASTNINATNVRGLINSTDYAKALLNNSVAFIIDELPYLNVLLGEKPDHFLMVKPQITTNGFGFMFQKGDELVHLVSKEISELRTKGRLNEMSKTWFDNRLPYIIDDTSEPIDLYRFRGLFMITGGSSAFALAVLLIIWIRDRWEYLMSSINIFLSRRLVHFRIFFARTIHPSPLDDLFVENARFWIQKRNLVSFLLVLFLFISNGFVFSQNDVVNEDSVSEQERVRVRVGLVLDLGSVEGKIVGSSVSMALSDFYAVNSDYKTRVSLSVRNSQGKPLLALASAVDLLQTVGVEAVISGDSLQETKLLAEIGEQARVPVISLNSPTSLSLRKYSHLIQATHDSFSEAKGITAFIHGFDWKSVVLVYEDEDDWRESMQLLVDHFHENGVHIQSKVAVSPNDDCMMDRLRKLKDLGASIFVVHLSELVATYLFPCAGKLGMMGEGNAWILTVKSMNSFHERSGDGFSKEAMEGVVGFRSYIPMSKELQNFTSRWRKSLPVEEEAVGSEILGLSISGIWAHDVAWALARASEVARIPNVSSTLLEAITQCRCKGLSGDFHTKDKNFLSDKFEIVNLIGLGERRVGFWNSNGSFSNTRELSSCTHNKLETIFWPGGTIQSPQGRKRKTLRVLVTSSNRFPRLVKVETDPLTNQVTAEGFCVDVFRASISPFNYEVEFTLWRNGSNYDDLAYALSSQKDKYDAAVGDITITYNRSSYVDFTMPFTEMGVGIITSRERSAWVFLKPLTPELWLTTAAFFVLTGIIVWLIEKPENTEFQGTWSKQIGVIFWFGFSTLVYAHILILTTSYTATLTSMMTVQQMRFNSNKNHVGRLLGSRIAMAAFASSGLQVLSMKGLNSSKEYANLLLNKTATLVVDELPYLKVLIGENPEKFFLVKTQCITNGFGFMFQKGDELVPKVSREISNLRTNGKLNELANGWLEIQLPYTTDDTSNPITLDRFRGVFMITGVSSAFALGVLLIHWLRDRWEYVVNLVNIFLLQRLVHLRNLFAKLIYLISPLADPIDEDTLGIQNPVLVSFLLIISSNYFASSQNDVGSKHEWTPFRVQVRVGLVLDLGSVEGKILGSSVSMALSDFYAVNTVDLLQTVGVEAIISGDSLQETKLLAEIGEQARVPVISLNSPASLSLRKYSHLIQATYDSSSEAKGITAFIHGFEWKSVALVYEDDDDWRESMQLMVDHFHENGVRIQSKVGFTVSSSEKMMMNRLRKMKKSGTTVFVVHMSELVATHLFTCAGRLRMMCEGFAWVLTAKTMNSLQGRNGHEYAKEAMEGVVGFRSYIPVSNELHNFTARWRKTLPLEEAVGTEITRFSISGVWAHDFAWALARAAEFTRMPNVSSTLLEAIKECRFKGLSGDFHIKHKKLLSSKFEIVNLIGSGERRIGFWNSNGSFSNTRHLSSSTHNNLETIIWPGGTIQSPQGRKLEERKRKTLRVLVTSSNRFPRLVKVATDPVTKKVTAEGFCIDVFRASIRPFNYEVEFIPWRNGSNYDDLAYALSSQKDKYDAAVGDITITFNRSSYVDFTMPFTEMGIVWLIERPENKEFQGSWSKQIGVIFWFGFSTLVYAHIWVFAVLILTTSYTATLTAMMTVQQIRFNFNKNHVGHLFGSEVAMAAFHNPGNHVASMKGLSTSEEYAKFLLNKTVTFVVHELPYLKVLLGENPAKFFMVKTKCTTSGFGFMFQKGDELAPKVSREISKLRAKGRLNEIAKRWHEIPLPFTADDTSNPITLDRFHGVFMITGVSSAFALGVLLIHWLRDRWECRVNSLSWFYPVNWFNIYLSQRLVHLRILRTIHPSPLDDPISENAVRMVQSNIRSILDISAHVLVHESIA</sequence>
<feature type="domain" description="Ionotropic glutamate receptor C-terminal" evidence="14">
    <location>
        <begin position="3502"/>
        <end position="3783"/>
    </location>
</feature>
<dbReference type="InterPro" id="IPR001828">
    <property type="entry name" value="ANF_lig-bd_rcpt"/>
</dbReference>
<dbReference type="InterPro" id="IPR001638">
    <property type="entry name" value="Solute-binding_3/MltF_N"/>
</dbReference>
<organism evidence="15 16">
    <name type="scientific">Brassica napus</name>
    <name type="common">Rape</name>
    <dbReference type="NCBI Taxonomy" id="3708"/>
    <lineage>
        <taxon>Eukaryota</taxon>
        <taxon>Viridiplantae</taxon>
        <taxon>Streptophyta</taxon>
        <taxon>Embryophyta</taxon>
        <taxon>Tracheophyta</taxon>
        <taxon>Spermatophyta</taxon>
        <taxon>Magnoliopsida</taxon>
        <taxon>eudicotyledons</taxon>
        <taxon>Gunneridae</taxon>
        <taxon>Pentapetalae</taxon>
        <taxon>rosids</taxon>
        <taxon>malvids</taxon>
        <taxon>Brassicales</taxon>
        <taxon>Brassicaceae</taxon>
        <taxon>Brassiceae</taxon>
        <taxon>Brassica</taxon>
    </lineage>
</organism>
<dbReference type="SUPFAM" id="SSF53850">
    <property type="entry name" value="Periplasmic binding protein-like II"/>
    <property type="match status" value="4"/>
</dbReference>
<feature type="transmembrane region" description="Helical" evidence="13">
    <location>
        <begin position="3019"/>
        <end position="3040"/>
    </location>
</feature>
<comment type="caution">
    <text evidence="15">The sequence shown here is derived from an EMBL/GenBank/DDBJ whole genome shotgun (WGS) entry which is preliminary data.</text>
</comment>
<feature type="transmembrane region" description="Helical" evidence="13">
    <location>
        <begin position="2256"/>
        <end position="2273"/>
    </location>
</feature>
<dbReference type="CDD" id="cd13686">
    <property type="entry name" value="GluR_Plant"/>
    <property type="match status" value="1"/>
</dbReference>
<name>A0ABQ8EEA5_BRANA</name>
<protein>
    <recommendedName>
        <fullName evidence="14">Ionotropic glutamate receptor C-terminal domain-containing protein</fullName>
    </recommendedName>
</protein>
<feature type="domain" description="Ionotropic glutamate receptor C-terminal" evidence="14">
    <location>
        <begin position="957"/>
        <end position="1268"/>
    </location>
</feature>
<dbReference type="Gene3D" id="3.40.190.10">
    <property type="entry name" value="Periplasmic binding protein-like II"/>
    <property type="match status" value="5"/>
</dbReference>
<feature type="transmembrane region" description="Helical" evidence="13">
    <location>
        <begin position="2847"/>
        <end position="2868"/>
    </location>
</feature>
<feature type="domain" description="Ionotropic glutamate receptor C-terminal" evidence="14">
    <location>
        <begin position="2688"/>
        <end position="2999"/>
    </location>
</feature>
<evidence type="ECO:0000256" key="2">
    <source>
        <dbReference type="ARBA" id="ARBA00022448"/>
    </source>
</evidence>
<evidence type="ECO:0000256" key="12">
    <source>
        <dbReference type="SAM" id="MobiDB-lite"/>
    </source>
</evidence>
<dbReference type="InterPro" id="IPR001320">
    <property type="entry name" value="Iontro_rcpt_C"/>
</dbReference>
<feature type="transmembrane region" description="Helical" evidence="13">
    <location>
        <begin position="3624"/>
        <end position="3648"/>
    </location>
</feature>
<reference evidence="15 16" key="1">
    <citation type="submission" date="2021-05" db="EMBL/GenBank/DDBJ databases">
        <title>Genome Assembly of Synthetic Allotetraploid Brassica napus Reveals Homoeologous Exchanges between Subgenomes.</title>
        <authorList>
            <person name="Davis J.T."/>
        </authorList>
    </citation>
    <scope>NUCLEOTIDE SEQUENCE [LARGE SCALE GENOMIC DNA]</scope>
    <source>
        <strain evidence="16">cv. Da-Ae</strain>
        <tissue evidence="15">Seedling</tissue>
    </source>
</reference>
<dbReference type="SUPFAM" id="SSF53822">
    <property type="entry name" value="Periplasmic binding protein-like I"/>
    <property type="match status" value="4"/>
</dbReference>
<evidence type="ECO:0000256" key="11">
    <source>
        <dbReference type="SAM" id="Coils"/>
    </source>
</evidence>
<feature type="transmembrane region" description="Helical" evidence="13">
    <location>
        <begin position="1954"/>
        <end position="1972"/>
    </location>
</feature>